<dbReference type="InterPro" id="IPR052711">
    <property type="entry name" value="Zinc_ADH-like"/>
</dbReference>
<dbReference type="InterPro" id="IPR013149">
    <property type="entry name" value="ADH-like_C"/>
</dbReference>
<dbReference type="GO" id="GO:0016491">
    <property type="term" value="F:oxidoreductase activity"/>
    <property type="evidence" value="ECO:0007669"/>
    <property type="project" value="InterPro"/>
</dbReference>
<feature type="domain" description="Enoyl reductase (ER)" evidence="1">
    <location>
        <begin position="10"/>
        <end position="333"/>
    </location>
</feature>
<proteinExistence type="predicted"/>
<dbReference type="SUPFAM" id="SSF50129">
    <property type="entry name" value="GroES-like"/>
    <property type="match status" value="1"/>
</dbReference>
<name>A0A4R0EHP9_9GAMM</name>
<dbReference type="PANTHER" id="PTHR45033:SF2">
    <property type="entry name" value="ZINC-TYPE ALCOHOL DEHYDROGENASE-LIKE PROTEIN C1773.06C"/>
    <property type="match status" value="1"/>
</dbReference>
<comment type="caution">
    <text evidence="2">The sequence shown here is derived from an EMBL/GenBank/DDBJ whole genome shotgun (WGS) entry which is preliminary data.</text>
</comment>
<protein>
    <submittedName>
        <fullName evidence="2">NAD(P)-dependent alcohol dehydrogenase</fullName>
    </submittedName>
</protein>
<dbReference type="RefSeq" id="WP_131271925.1">
    <property type="nucleotide sequence ID" value="NZ_SJOA01000023.1"/>
</dbReference>
<dbReference type="Pfam" id="PF08240">
    <property type="entry name" value="ADH_N"/>
    <property type="match status" value="1"/>
</dbReference>
<sequence length="336" mass="35913">MKAIIVQKPGGFDRLHVQEQAEISAPQAGEIQVDIRANSLNFHDLLVARGDFPTEEGRILLSDGAGVVTSVGEGVTEFKVGDHVVSCFFPTWQDGPATLSDFATVPGDGVQGYALDKVNAPATAFTLSPKQYNHEEAATLTTAGLTAWRALVVDGHLQAGQTVLVLGTGGVSIFALKMAKSMGAKVIATTSSEQKKQKLLELGADHVINYRDEANWGDKVLELTHGQGADIVVEVGGPATLAQSIRACKVGGHIALIGVLTGYAGEIPTVELMAKQLSIKGLIVGSRTHQKEMIQALETYDWKPVIDTIFSLDQLSEAFKYQEAGKHFGKICIRHD</sequence>
<accession>A0A4R0EHP9</accession>
<dbReference type="AlphaFoldDB" id="A0A4R0EHP9"/>
<gene>
    <name evidence="2" type="ORF">E0H85_14185</name>
</gene>
<dbReference type="CDD" id="cd08276">
    <property type="entry name" value="MDR7"/>
    <property type="match status" value="1"/>
</dbReference>
<dbReference type="Pfam" id="PF00107">
    <property type="entry name" value="ADH_zinc_N"/>
    <property type="match status" value="1"/>
</dbReference>
<dbReference type="Proteomes" id="UP000291380">
    <property type="component" value="Unassembled WGS sequence"/>
</dbReference>
<dbReference type="Gene3D" id="3.40.50.720">
    <property type="entry name" value="NAD(P)-binding Rossmann-like Domain"/>
    <property type="match status" value="1"/>
</dbReference>
<dbReference type="PANTHER" id="PTHR45033">
    <property type="match status" value="1"/>
</dbReference>
<evidence type="ECO:0000313" key="2">
    <source>
        <dbReference type="EMBL" id="TCB56189.1"/>
    </source>
</evidence>
<dbReference type="SMART" id="SM00829">
    <property type="entry name" value="PKS_ER"/>
    <property type="match status" value="1"/>
</dbReference>
<organism evidence="2 3">
    <name type="scientific">Acinetobacter terrae</name>
    <dbReference type="NCBI Taxonomy" id="2731247"/>
    <lineage>
        <taxon>Bacteria</taxon>
        <taxon>Pseudomonadati</taxon>
        <taxon>Pseudomonadota</taxon>
        <taxon>Gammaproteobacteria</taxon>
        <taxon>Moraxellales</taxon>
        <taxon>Moraxellaceae</taxon>
        <taxon>Acinetobacter</taxon>
        <taxon>Acinetobacter Taxon 24</taxon>
    </lineage>
</organism>
<dbReference type="OrthoDB" id="9787435at2"/>
<reference evidence="2 3" key="1">
    <citation type="submission" date="2019-02" db="EMBL/GenBank/DDBJ databases">
        <title>High diversity of culturable Acinetobacter species in natural soil and water ecosystems.</title>
        <authorList>
            <person name="Radolfova-Krizova L."/>
            <person name="Nemec A."/>
        </authorList>
    </citation>
    <scope>NUCLEOTIDE SEQUENCE [LARGE SCALE GENOMIC DNA]</scope>
    <source>
        <strain evidence="2 3">ANC 4281</strain>
    </source>
</reference>
<dbReference type="InterPro" id="IPR013154">
    <property type="entry name" value="ADH-like_N"/>
</dbReference>
<evidence type="ECO:0000313" key="3">
    <source>
        <dbReference type="Proteomes" id="UP000291380"/>
    </source>
</evidence>
<dbReference type="EMBL" id="SJOA01000023">
    <property type="protein sequence ID" value="TCB56189.1"/>
    <property type="molecule type" value="Genomic_DNA"/>
</dbReference>
<dbReference type="InterPro" id="IPR036291">
    <property type="entry name" value="NAD(P)-bd_dom_sf"/>
</dbReference>
<evidence type="ECO:0000259" key="1">
    <source>
        <dbReference type="SMART" id="SM00829"/>
    </source>
</evidence>
<dbReference type="InterPro" id="IPR020843">
    <property type="entry name" value="ER"/>
</dbReference>
<dbReference type="Gene3D" id="3.90.180.10">
    <property type="entry name" value="Medium-chain alcohol dehydrogenases, catalytic domain"/>
    <property type="match status" value="1"/>
</dbReference>
<dbReference type="SUPFAM" id="SSF51735">
    <property type="entry name" value="NAD(P)-binding Rossmann-fold domains"/>
    <property type="match status" value="1"/>
</dbReference>
<dbReference type="InterPro" id="IPR011032">
    <property type="entry name" value="GroES-like_sf"/>
</dbReference>